<dbReference type="PANTHER" id="PTHR45663">
    <property type="entry name" value="GEO12009P1"/>
    <property type="match status" value="1"/>
</dbReference>
<dbReference type="GO" id="GO:0005737">
    <property type="term" value="C:cytoplasm"/>
    <property type="evidence" value="ECO:0007669"/>
    <property type="project" value="TreeGrafter"/>
</dbReference>
<evidence type="ECO:0000313" key="4">
    <source>
        <dbReference type="EMBL" id="HIU41085.1"/>
    </source>
</evidence>
<proteinExistence type="inferred from homology"/>
<evidence type="ECO:0000256" key="1">
    <source>
        <dbReference type="ARBA" id="ARBA00008987"/>
    </source>
</evidence>
<accession>A0A9D1IQ88</accession>
<keyword evidence="2" id="KW-0676">Redox-active center</keyword>
<dbReference type="CDD" id="cd02947">
    <property type="entry name" value="TRX_family"/>
    <property type="match status" value="1"/>
</dbReference>
<dbReference type="Gene3D" id="3.40.30.10">
    <property type="entry name" value="Glutaredoxin"/>
    <property type="match status" value="1"/>
</dbReference>
<feature type="domain" description="Thioredoxin" evidence="3">
    <location>
        <begin position="1"/>
        <end position="104"/>
    </location>
</feature>
<comment type="similarity">
    <text evidence="1">Belongs to the thioredoxin family.</text>
</comment>
<dbReference type="EMBL" id="DVMX01000016">
    <property type="protein sequence ID" value="HIU41085.1"/>
    <property type="molecule type" value="Genomic_DNA"/>
</dbReference>
<evidence type="ECO:0000259" key="3">
    <source>
        <dbReference type="PROSITE" id="PS51352"/>
    </source>
</evidence>
<dbReference type="InterPro" id="IPR036249">
    <property type="entry name" value="Thioredoxin-like_sf"/>
</dbReference>
<dbReference type="Pfam" id="PF00085">
    <property type="entry name" value="Thioredoxin"/>
    <property type="match status" value="1"/>
</dbReference>
<dbReference type="AlphaFoldDB" id="A0A9D1IQ88"/>
<evidence type="ECO:0000256" key="2">
    <source>
        <dbReference type="ARBA" id="ARBA00023284"/>
    </source>
</evidence>
<protein>
    <submittedName>
        <fullName evidence="4">Thioredoxin family protein</fullName>
    </submittedName>
</protein>
<dbReference type="PANTHER" id="PTHR45663:SF11">
    <property type="entry name" value="GEO12009P1"/>
    <property type="match status" value="1"/>
</dbReference>
<reference evidence="4" key="2">
    <citation type="journal article" date="2021" name="PeerJ">
        <title>Extensive microbial diversity within the chicken gut microbiome revealed by metagenomics and culture.</title>
        <authorList>
            <person name="Gilroy R."/>
            <person name="Ravi A."/>
            <person name="Getino M."/>
            <person name="Pursley I."/>
            <person name="Horton D.L."/>
            <person name="Alikhan N.F."/>
            <person name="Baker D."/>
            <person name="Gharbi K."/>
            <person name="Hall N."/>
            <person name="Watson M."/>
            <person name="Adriaenssens E.M."/>
            <person name="Foster-Nyarko E."/>
            <person name="Jarju S."/>
            <person name="Secka A."/>
            <person name="Antonio M."/>
            <person name="Oren A."/>
            <person name="Chaudhuri R.R."/>
            <person name="La Ragione R."/>
            <person name="Hildebrand F."/>
            <person name="Pallen M.J."/>
        </authorList>
    </citation>
    <scope>NUCLEOTIDE SEQUENCE</scope>
    <source>
        <strain evidence="4">4509</strain>
    </source>
</reference>
<comment type="caution">
    <text evidence="4">The sequence shown here is derived from an EMBL/GenBank/DDBJ whole genome shotgun (WGS) entry which is preliminary data.</text>
</comment>
<dbReference type="Proteomes" id="UP000824082">
    <property type="component" value="Unassembled WGS sequence"/>
</dbReference>
<dbReference type="PROSITE" id="PS51352">
    <property type="entry name" value="THIOREDOXIN_2"/>
    <property type="match status" value="1"/>
</dbReference>
<dbReference type="SUPFAM" id="SSF52833">
    <property type="entry name" value="Thioredoxin-like"/>
    <property type="match status" value="1"/>
</dbReference>
<reference evidence="4" key="1">
    <citation type="submission" date="2020-10" db="EMBL/GenBank/DDBJ databases">
        <authorList>
            <person name="Gilroy R."/>
        </authorList>
    </citation>
    <scope>NUCLEOTIDE SEQUENCE</scope>
    <source>
        <strain evidence="4">4509</strain>
    </source>
</reference>
<organism evidence="4 5">
    <name type="scientific">Candidatus Egerieicola faecale</name>
    <dbReference type="NCBI Taxonomy" id="2840774"/>
    <lineage>
        <taxon>Bacteria</taxon>
        <taxon>Bacillati</taxon>
        <taxon>Bacillota</taxon>
        <taxon>Clostridia</taxon>
        <taxon>Eubacteriales</taxon>
        <taxon>Oscillospiraceae</taxon>
        <taxon>Oscillospiraceae incertae sedis</taxon>
        <taxon>Candidatus Egerieicola</taxon>
    </lineage>
</organism>
<sequence>MAVIEATPETFDQLVQAEYAMVDFYGDHCGACVFTAPFYRQAADEMAFVKFIKVNTSAYPELGKRFGVVGLPTFLYFRDGKEAFRSTGGMDLKGIREQLSHLLYPSHKGDDKHGPNSAE</sequence>
<evidence type="ECO:0000313" key="5">
    <source>
        <dbReference type="Proteomes" id="UP000824082"/>
    </source>
</evidence>
<dbReference type="InterPro" id="IPR013766">
    <property type="entry name" value="Thioredoxin_domain"/>
</dbReference>
<name>A0A9D1IQ88_9FIRM</name>
<gene>
    <name evidence="4" type="ORF">IAD19_00870</name>
</gene>
<dbReference type="GO" id="GO:0015035">
    <property type="term" value="F:protein-disulfide reductase activity"/>
    <property type="evidence" value="ECO:0007669"/>
    <property type="project" value="TreeGrafter"/>
</dbReference>